<keyword evidence="10" id="KW-1185">Reference proteome</keyword>
<accession>A0A9R1B502</accession>
<dbReference type="OMA" id="CLEHEEV"/>
<feature type="domain" description="NB-ARC" evidence="7">
    <location>
        <begin position="181"/>
        <end position="240"/>
    </location>
</feature>
<feature type="chain" id="PRO_5040385780" evidence="6">
    <location>
        <begin position="18"/>
        <end position="242"/>
    </location>
</feature>
<dbReference type="InterPro" id="IPR041118">
    <property type="entry name" value="Rx_N"/>
</dbReference>
<organism evidence="9 10">
    <name type="scientific">Triticum turgidum subsp. durum</name>
    <name type="common">Durum wheat</name>
    <name type="synonym">Triticum durum</name>
    <dbReference type="NCBI Taxonomy" id="4567"/>
    <lineage>
        <taxon>Eukaryota</taxon>
        <taxon>Viridiplantae</taxon>
        <taxon>Streptophyta</taxon>
        <taxon>Embryophyta</taxon>
        <taxon>Tracheophyta</taxon>
        <taxon>Spermatophyta</taxon>
        <taxon>Magnoliopsida</taxon>
        <taxon>Liliopsida</taxon>
        <taxon>Poales</taxon>
        <taxon>Poaceae</taxon>
        <taxon>BOP clade</taxon>
        <taxon>Pooideae</taxon>
        <taxon>Triticodae</taxon>
        <taxon>Triticeae</taxon>
        <taxon>Triticinae</taxon>
        <taxon>Triticum</taxon>
    </lineage>
</organism>
<dbReference type="InterPro" id="IPR038005">
    <property type="entry name" value="RX-like_CC"/>
</dbReference>
<feature type="signal peptide" evidence="6">
    <location>
        <begin position="1"/>
        <end position="17"/>
    </location>
</feature>
<dbReference type="EMBL" id="LT934121">
    <property type="protein sequence ID" value="VAI51706.1"/>
    <property type="molecule type" value="Genomic_DNA"/>
</dbReference>
<keyword evidence="5" id="KW-0611">Plant defense</keyword>
<evidence type="ECO:0000256" key="1">
    <source>
        <dbReference type="ARBA" id="ARBA00008894"/>
    </source>
</evidence>
<keyword evidence="2" id="KW-0433">Leucine-rich repeat</keyword>
<keyword evidence="3" id="KW-0677">Repeat</keyword>
<proteinExistence type="inferred from homology"/>
<dbReference type="AlphaFoldDB" id="A0A9R1B502"/>
<feature type="domain" description="Disease resistance N-terminal" evidence="8">
    <location>
        <begin position="12"/>
        <end position="94"/>
    </location>
</feature>
<evidence type="ECO:0000256" key="4">
    <source>
        <dbReference type="ARBA" id="ARBA00022741"/>
    </source>
</evidence>
<dbReference type="Pfam" id="PF18052">
    <property type="entry name" value="Rx_N"/>
    <property type="match status" value="1"/>
</dbReference>
<evidence type="ECO:0000256" key="3">
    <source>
        <dbReference type="ARBA" id="ARBA00022737"/>
    </source>
</evidence>
<dbReference type="Pfam" id="PF00931">
    <property type="entry name" value="NB-ARC"/>
    <property type="match status" value="1"/>
</dbReference>
<keyword evidence="6" id="KW-0732">Signal</keyword>
<dbReference type="SUPFAM" id="SSF52540">
    <property type="entry name" value="P-loop containing nucleoside triphosphate hydrolases"/>
    <property type="match status" value="1"/>
</dbReference>
<gene>
    <name evidence="9" type="ORF">TRITD_6Av1G221710</name>
</gene>
<dbReference type="Proteomes" id="UP000324705">
    <property type="component" value="Chromosome 6A"/>
</dbReference>
<dbReference type="GO" id="GO:0043531">
    <property type="term" value="F:ADP binding"/>
    <property type="evidence" value="ECO:0007669"/>
    <property type="project" value="InterPro"/>
</dbReference>
<evidence type="ECO:0000313" key="9">
    <source>
        <dbReference type="EMBL" id="VAI51706.1"/>
    </source>
</evidence>
<evidence type="ECO:0000256" key="5">
    <source>
        <dbReference type="ARBA" id="ARBA00022821"/>
    </source>
</evidence>
<dbReference type="GO" id="GO:0006952">
    <property type="term" value="P:defense response"/>
    <property type="evidence" value="ECO:0007669"/>
    <property type="project" value="UniProtKB-KW"/>
</dbReference>
<dbReference type="Gene3D" id="3.40.50.300">
    <property type="entry name" value="P-loop containing nucleotide triphosphate hydrolases"/>
    <property type="match status" value="1"/>
</dbReference>
<dbReference type="Gene3D" id="1.20.5.4130">
    <property type="match status" value="1"/>
</dbReference>
<dbReference type="PANTHER" id="PTHR19338">
    <property type="entry name" value="TRANSLOCASE OF INNER MITOCHONDRIAL MEMBRANE 13 HOMOLOG"/>
    <property type="match status" value="1"/>
</dbReference>
<name>A0A9R1B502_TRITD</name>
<evidence type="ECO:0000259" key="7">
    <source>
        <dbReference type="Pfam" id="PF00931"/>
    </source>
</evidence>
<sequence>MAHVAGLLASAVVSAVGNKLGSAIGDEVTMLCSFKDDLKDMKDTLQYMEAALKDAERRSVTEELVRLWLNRLKNAAYEISYMLDELQADSEPASRKMIGKLDCFAIAPKITMAYKMKKMRGQLRKIKEDHESFKFIHDNSSLISVHQFPDPRETTSDVIESLIIGRDKDRVNVLSLLSTSSNKEDITILPVCGLGGIGKTTLAQLVFNDAQFKEYDHRVWVYVSQVFDMKKIGNSIISQVEK</sequence>
<keyword evidence="4" id="KW-0547">Nucleotide-binding</keyword>
<evidence type="ECO:0000259" key="8">
    <source>
        <dbReference type="Pfam" id="PF18052"/>
    </source>
</evidence>
<protein>
    <submittedName>
        <fullName evidence="9">Uncharacterized protein</fullName>
    </submittedName>
</protein>
<dbReference type="Gramene" id="TRITD6Av1G221710.1">
    <property type="protein sequence ID" value="TRITD6Av1G221710.1"/>
    <property type="gene ID" value="TRITD6Av1G221710"/>
</dbReference>
<dbReference type="PANTHER" id="PTHR19338:SF73">
    <property type="entry name" value="DISEASE RESISTANCE PROTEIN RGA2-LIKE"/>
    <property type="match status" value="1"/>
</dbReference>
<dbReference type="InterPro" id="IPR002182">
    <property type="entry name" value="NB-ARC"/>
</dbReference>
<evidence type="ECO:0000256" key="6">
    <source>
        <dbReference type="SAM" id="SignalP"/>
    </source>
</evidence>
<evidence type="ECO:0000313" key="10">
    <source>
        <dbReference type="Proteomes" id="UP000324705"/>
    </source>
</evidence>
<dbReference type="CDD" id="cd14798">
    <property type="entry name" value="RX-CC_like"/>
    <property type="match status" value="1"/>
</dbReference>
<comment type="similarity">
    <text evidence="1">Belongs to the disease resistance NB-LRR family.</text>
</comment>
<evidence type="ECO:0000256" key="2">
    <source>
        <dbReference type="ARBA" id="ARBA00022614"/>
    </source>
</evidence>
<reference evidence="9 10" key="1">
    <citation type="submission" date="2017-09" db="EMBL/GenBank/DDBJ databases">
        <authorList>
            <consortium name="International Durum Wheat Genome Sequencing Consortium (IDWGSC)"/>
            <person name="Milanesi L."/>
        </authorList>
    </citation>
    <scope>NUCLEOTIDE SEQUENCE [LARGE SCALE GENOMIC DNA]</scope>
    <source>
        <strain evidence="10">cv. Svevo</strain>
    </source>
</reference>
<dbReference type="InterPro" id="IPR027417">
    <property type="entry name" value="P-loop_NTPase"/>
</dbReference>